<dbReference type="EMBL" id="CP036298">
    <property type="protein sequence ID" value="QDV25099.1"/>
    <property type="molecule type" value="Genomic_DNA"/>
</dbReference>
<evidence type="ECO:0000313" key="2">
    <source>
        <dbReference type="Proteomes" id="UP000318017"/>
    </source>
</evidence>
<proteinExistence type="predicted"/>
<gene>
    <name evidence="1" type="ORF">Q31a_34220</name>
</gene>
<name>A0A518G957_9BACT</name>
<dbReference type="Proteomes" id="UP000318017">
    <property type="component" value="Chromosome"/>
</dbReference>
<dbReference type="AlphaFoldDB" id="A0A518G957"/>
<keyword evidence="2" id="KW-1185">Reference proteome</keyword>
<accession>A0A518G957</accession>
<protein>
    <submittedName>
        <fullName evidence="1">Uncharacterized protein</fullName>
    </submittedName>
</protein>
<evidence type="ECO:0000313" key="1">
    <source>
        <dbReference type="EMBL" id="QDV25099.1"/>
    </source>
</evidence>
<organism evidence="1 2">
    <name type="scientific">Aureliella helgolandensis</name>
    <dbReference type="NCBI Taxonomy" id="2527968"/>
    <lineage>
        <taxon>Bacteria</taxon>
        <taxon>Pseudomonadati</taxon>
        <taxon>Planctomycetota</taxon>
        <taxon>Planctomycetia</taxon>
        <taxon>Pirellulales</taxon>
        <taxon>Pirellulaceae</taxon>
        <taxon>Aureliella</taxon>
    </lineage>
</organism>
<reference evidence="1 2" key="1">
    <citation type="submission" date="2019-02" db="EMBL/GenBank/DDBJ databases">
        <title>Deep-cultivation of Planctomycetes and their phenomic and genomic characterization uncovers novel biology.</title>
        <authorList>
            <person name="Wiegand S."/>
            <person name="Jogler M."/>
            <person name="Boedeker C."/>
            <person name="Pinto D."/>
            <person name="Vollmers J."/>
            <person name="Rivas-Marin E."/>
            <person name="Kohn T."/>
            <person name="Peeters S.H."/>
            <person name="Heuer A."/>
            <person name="Rast P."/>
            <person name="Oberbeckmann S."/>
            <person name="Bunk B."/>
            <person name="Jeske O."/>
            <person name="Meyerdierks A."/>
            <person name="Storesund J.E."/>
            <person name="Kallscheuer N."/>
            <person name="Luecker S."/>
            <person name="Lage O.M."/>
            <person name="Pohl T."/>
            <person name="Merkel B.J."/>
            <person name="Hornburger P."/>
            <person name="Mueller R.-W."/>
            <person name="Bruemmer F."/>
            <person name="Labrenz M."/>
            <person name="Spormann A.M."/>
            <person name="Op den Camp H."/>
            <person name="Overmann J."/>
            <person name="Amann R."/>
            <person name="Jetten M.S.M."/>
            <person name="Mascher T."/>
            <person name="Medema M.H."/>
            <person name="Devos D.P."/>
            <person name="Kaster A.-K."/>
            <person name="Ovreas L."/>
            <person name="Rohde M."/>
            <person name="Galperin M.Y."/>
            <person name="Jogler C."/>
        </authorList>
    </citation>
    <scope>NUCLEOTIDE SEQUENCE [LARGE SCALE GENOMIC DNA]</scope>
    <source>
        <strain evidence="1 2">Q31a</strain>
    </source>
</reference>
<sequence length="68" mass="7599">MRLRVAPCTIFQHQILAPRAGLQRGMVNDQGIPVLIEPFLMLNICKEGDFSPMRMFIGEGVAKMVIAQ</sequence>
<dbReference type="KEGG" id="ahel:Q31a_34220"/>